<dbReference type="PANTHER" id="PTHR38011:SF11">
    <property type="entry name" value="2,5-DIAMINO-6-RIBOSYLAMINO-4(3H)-PYRIMIDINONE 5'-PHOSPHATE REDUCTASE"/>
    <property type="match status" value="1"/>
</dbReference>
<dbReference type="EMBL" id="JAVREI010000019">
    <property type="protein sequence ID" value="MDT0278062.1"/>
    <property type="molecule type" value="Genomic_DNA"/>
</dbReference>
<dbReference type="InterPro" id="IPR050765">
    <property type="entry name" value="Riboflavin_Biosynth_HTPR"/>
</dbReference>
<gene>
    <name evidence="3" type="ORF">RM425_19350</name>
</gene>
<accession>A0ABU2KCY8</accession>
<proteinExistence type="predicted"/>
<dbReference type="PANTHER" id="PTHR38011">
    <property type="entry name" value="DIHYDROFOLATE REDUCTASE FAMILY PROTEIN (AFU_ORTHOLOGUE AFUA_8G06820)"/>
    <property type="match status" value="1"/>
</dbReference>
<sequence length="197" mass="20579">MTATFTGSVFLGMSVDGFIARLDGDVSWLDGGGNGSDSGGGGAPDDGSAPLPDDGEGGDFGFAEFVGGVDALVMGRSTYEFIAPFAEWPYQGRPVHVLSTTLAPGADERITVHGSLDDAVQALGAAGYRRVYVDGGRTVHTFLRAGLIADLTLSRVPVLIGTGHTPFGELAADIRLEHVRTRSFAGGMVQSTYRVRR</sequence>
<protein>
    <submittedName>
        <fullName evidence="3">Dihydrofolate reductase family protein</fullName>
    </submittedName>
</protein>
<organism evidence="3 4">
    <name type="scientific">Blastococcus goldschmidtiae</name>
    <dbReference type="NCBI Taxonomy" id="3075546"/>
    <lineage>
        <taxon>Bacteria</taxon>
        <taxon>Bacillati</taxon>
        <taxon>Actinomycetota</taxon>
        <taxon>Actinomycetes</taxon>
        <taxon>Geodermatophilales</taxon>
        <taxon>Geodermatophilaceae</taxon>
        <taxon>Blastococcus</taxon>
    </lineage>
</organism>
<feature type="domain" description="Bacterial bifunctional deaminase-reductase C-terminal" evidence="2">
    <location>
        <begin position="10"/>
        <end position="189"/>
    </location>
</feature>
<evidence type="ECO:0000259" key="2">
    <source>
        <dbReference type="Pfam" id="PF01872"/>
    </source>
</evidence>
<reference evidence="4" key="1">
    <citation type="submission" date="2023-07" db="EMBL/GenBank/DDBJ databases">
        <title>30 novel species of actinomycetes from the DSMZ collection.</title>
        <authorList>
            <person name="Nouioui I."/>
        </authorList>
    </citation>
    <scope>NUCLEOTIDE SEQUENCE [LARGE SCALE GENOMIC DNA]</scope>
    <source>
        <strain evidence="4">DSM 46792</strain>
    </source>
</reference>
<dbReference type="Proteomes" id="UP001183222">
    <property type="component" value="Unassembled WGS sequence"/>
</dbReference>
<evidence type="ECO:0000256" key="1">
    <source>
        <dbReference type="SAM" id="MobiDB-lite"/>
    </source>
</evidence>
<dbReference type="SUPFAM" id="SSF53597">
    <property type="entry name" value="Dihydrofolate reductase-like"/>
    <property type="match status" value="1"/>
</dbReference>
<evidence type="ECO:0000313" key="3">
    <source>
        <dbReference type="EMBL" id="MDT0278062.1"/>
    </source>
</evidence>
<name>A0ABU2KCY8_9ACTN</name>
<feature type="compositionally biased region" description="Gly residues" evidence="1">
    <location>
        <begin position="31"/>
        <end position="44"/>
    </location>
</feature>
<comment type="caution">
    <text evidence="3">The sequence shown here is derived from an EMBL/GenBank/DDBJ whole genome shotgun (WGS) entry which is preliminary data.</text>
</comment>
<dbReference type="InterPro" id="IPR024072">
    <property type="entry name" value="DHFR-like_dom_sf"/>
</dbReference>
<dbReference type="InterPro" id="IPR002734">
    <property type="entry name" value="RibDG_C"/>
</dbReference>
<dbReference type="Pfam" id="PF01872">
    <property type="entry name" value="RibD_C"/>
    <property type="match status" value="1"/>
</dbReference>
<dbReference type="Gene3D" id="3.40.430.10">
    <property type="entry name" value="Dihydrofolate Reductase, subunit A"/>
    <property type="match status" value="1"/>
</dbReference>
<keyword evidence="4" id="KW-1185">Reference proteome</keyword>
<dbReference type="RefSeq" id="WP_311346862.1">
    <property type="nucleotide sequence ID" value="NZ_JAVREI010000019.1"/>
</dbReference>
<feature type="region of interest" description="Disordered" evidence="1">
    <location>
        <begin position="31"/>
        <end position="54"/>
    </location>
</feature>
<evidence type="ECO:0000313" key="4">
    <source>
        <dbReference type="Proteomes" id="UP001183222"/>
    </source>
</evidence>